<dbReference type="PANTHER" id="PTHR39209:SF2">
    <property type="entry name" value="CYTOPLASMIC PROTEIN"/>
    <property type="match status" value="1"/>
</dbReference>
<dbReference type="RefSeq" id="WP_146922532.1">
    <property type="nucleotide sequence ID" value="NZ_CP042430.1"/>
</dbReference>
<dbReference type="SMART" id="SM00873">
    <property type="entry name" value="B3_4"/>
    <property type="match status" value="1"/>
</dbReference>
<feature type="domain" description="B3/B4 tRNA-binding" evidence="1">
    <location>
        <begin position="61"/>
        <end position="211"/>
    </location>
</feature>
<evidence type="ECO:0000313" key="2">
    <source>
        <dbReference type="EMBL" id="QEC50169.1"/>
    </source>
</evidence>
<dbReference type="Proteomes" id="UP000321805">
    <property type="component" value="Chromosome"/>
</dbReference>
<gene>
    <name evidence="2" type="ORF">FSW04_23045</name>
</gene>
<evidence type="ECO:0000259" key="1">
    <source>
        <dbReference type="SMART" id="SM00873"/>
    </source>
</evidence>
<dbReference type="PANTHER" id="PTHR39209">
    <property type="match status" value="1"/>
</dbReference>
<dbReference type="GO" id="GO:0004826">
    <property type="term" value="F:phenylalanine-tRNA ligase activity"/>
    <property type="evidence" value="ECO:0007669"/>
    <property type="project" value="InterPro"/>
</dbReference>
<name>A0A5B8UAE0_9ACTN</name>
<dbReference type="GO" id="GO:0003723">
    <property type="term" value="F:RNA binding"/>
    <property type="evidence" value="ECO:0007669"/>
    <property type="project" value="InterPro"/>
</dbReference>
<dbReference type="InterPro" id="IPR020825">
    <property type="entry name" value="Phe-tRNA_synthase-like_B3/B4"/>
</dbReference>
<dbReference type="AlphaFoldDB" id="A0A5B8UAE0"/>
<dbReference type="SUPFAM" id="SSF56037">
    <property type="entry name" value="PheT/TilS domain"/>
    <property type="match status" value="1"/>
</dbReference>
<dbReference type="Gene3D" id="3.50.40.10">
    <property type="entry name" value="Phenylalanyl-trna Synthetase, Chain B, domain 3"/>
    <property type="match status" value="1"/>
</dbReference>
<evidence type="ECO:0000313" key="3">
    <source>
        <dbReference type="Proteomes" id="UP000321805"/>
    </source>
</evidence>
<sequence length="220" mass="23218">MSGVDATLAQEFPGLRLRATVVAGAGAGRTPPELRDRLADVTRRFRGSTAITLRRRPVPQAYRVFFRQIGLDPDARRTPVEEAAVARLLRGEMCSGRRLEDALALAVIETGVAVVAFDEDRLRGALTVRPAHAGEALAAGEHPHDLPPGRLVLADDAGPVAVLFGRLSDRHVPGRATTRVRVVAVAVPGVPDLHVDEALWLAAGALSDEPGPVAGPGPGR</sequence>
<dbReference type="OrthoDB" id="5243169at2"/>
<dbReference type="Pfam" id="PF03483">
    <property type="entry name" value="B3_4"/>
    <property type="match status" value="1"/>
</dbReference>
<accession>A0A5B8UAE0</accession>
<proteinExistence type="predicted"/>
<dbReference type="InterPro" id="IPR005146">
    <property type="entry name" value="B3/B4_tRNA-bd"/>
</dbReference>
<dbReference type="KEGG" id="bsol:FSW04_23045"/>
<reference evidence="2 3" key="1">
    <citation type="journal article" date="2018" name="J. Microbiol.">
        <title>Baekduia soli gen. nov., sp. nov., a novel bacterium isolated from the soil of Baekdu Mountain and proposal of a novel family name, Baekduiaceae fam. nov.</title>
        <authorList>
            <person name="An D.S."/>
            <person name="Siddiqi M.Z."/>
            <person name="Kim K.H."/>
            <person name="Yu H.S."/>
            <person name="Im W.T."/>
        </authorList>
    </citation>
    <scope>NUCLEOTIDE SEQUENCE [LARGE SCALE GENOMIC DNA]</scope>
    <source>
        <strain evidence="2 3">BR7-21</strain>
    </source>
</reference>
<dbReference type="EMBL" id="CP042430">
    <property type="protein sequence ID" value="QEC50169.1"/>
    <property type="molecule type" value="Genomic_DNA"/>
</dbReference>
<keyword evidence="3" id="KW-1185">Reference proteome</keyword>
<organism evidence="2 3">
    <name type="scientific">Baekduia soli</name>
    <dbReference type="NCBI Taxonomy" id="496014"/>
    <lineage>
        <taxon>Bacteria</taxon>
        <taxon>Bacillati</taxon>
        <taxon>Actinomycetota</taxon>
        <taxon>Thermoleophilia</taxon>
        <taxon>Solirubrobacterales</taxon>
        <taxon>Baekduiaceae</taxon>
        <taxon>Baekduia</taxon>
    </lineage>
</organism>
<protein>
    <recommendedName>
        <fullName evidence="1">B3/B4 tRNA-binding domain-containing protein</fullName>
    </recommendedName>
</protein>